<dbReference type="InterPro" id="IPR015943">
    <property type="entry name" value="WD40/YVTN_repeat-like_dom_sf"/>
</dbReference>
<dbReference type="STRING" id="43041.A0A182JTJ9"/>
<sequence>MPNRRKQNLFYDLLDGPRMQPDRYRSRLQLDAKNSLAQLQRLLRWKSIKAHKGCVNTLSWSTDGQLLLSGSDDQHIAISNPFTGMQLRTKTRHRANIFSARFLPQSDNREVVSCSGDGTVLYTNLNVSTSEGLHTSSHFGCHNTGTTYEVMTVPTEPRSFMSCGEDGTVRLYDLRRTSNCYKTQCRENILITGPGALTAMALAPISLNYIAAGSSGSSVRIYDRRYLAVKGAEALGDRFTVPVKVFTIPASEERTYRVTSLEYDRHEQQLLVNYSSDHLYLFDVANHEGVGESIWRKPVTDRSAASRGKVGTARQAEGLPVTGGNVISGTVPVRRLRLRGDWSDTGPNARPAHELSSNMQVGQARPQLQATIMNRMTEVMSRMLADPRIRMGLTSQSAAARERRREMYARVVLEGGAAPQEEVEETMQQEEEQEPQPSTSGQQQVPQERAELSRLAHSDDDDDDDEEEAETERVEEQEEQEEDDDNKRAEDNDDKHSGDKGNKSNDTEDEYCNPTKFSYVKQKFVGHRNTRTLIKEATFWGDNFVMSGSDCGSIFAWDRYTAKNVMLITADQHVVNCVRPHPTLPILASSGIDYDIKVWMPQGQGSYYCENAANDLMKRNAVMLEETRDIITVPASFMIRMLACMHSLRNRGIWEEGAGGGAGAGADSAGNEPNADPQPDAP</sequence>
<dbReference type="GO" id="GO:0080008">
    <property type="term" value="C:Cul4-RING E3 ubiquitin ligase complex"/>
    <property type="evidence" value="ECO:0007669"/>
    <property type="project" value="TreeGrafter"/>
</dbReference>
<evidence type="ECO:0000256" key="4">
    <source>
        <dbReference type="SAM" id="MobiDB-lite"/>
    </source>
</evidence>
<feature type="compositionally biased region" description="Acidic residues" evidence="4">
    <location>
        <begin position="421"/>
        <end position="434"/>
    </location>
</feature>
<evidence type="ECO:0000256" key="1">
    <source>
        <dbReference type="ARBA" id="ARBA00022574"/>
    </source>
</evidence>
<feature type="region of interest" description="Disordered" evidence="4">
    <location>
        <begin position="340"/>
        <end position="363"/>
    </location>
</feature>
<dbReference type="InterPro" id="IPR001680">
    <property type="entry name" value="WD40_rpt"/>
</dbReference>
<reference evidence="5" key="2">
    <citation type="submission" date="2020-05" db="UniProtKB">
        <authorList>
            <consortium name="EnsemblMetazoa"/>
        </authorList>
    </citation>
    <scope>IDENTIFICATION</scope>
    <source>
        <strain evidence="5">ACHKN1017</strain>
    </source>
</reference>
<keyword evidence="2" id="KW-0677">Repeat</keyword>
<feature type="compositionally biased region" description="Basic and acidic residues" evidence="4">
    <location>
        <begin position="485"/>
        <end position="506"/>
    </location>
</feature>
<dbReference type="VEuPathDB" id="VectorBase:ACHR001831"/>
<feature type="compositionally biased region" description="Acidic residues" evidence="4">
    <location>
        <begin position="459"/>
        <end position="484"/>
    </location>
</feature>
<dbReference type="EnsemblMetazoa" id="ACHR001831-RA">
    <property type="protein sequence ID" value="ACHR001831-PA"/>
    <property type="gene ID" value="ACHR001831"/>
</dbReference>
<feature type="region of interest" description="Disordered" evidence="4">
    <location>
        <begin position="417"/>
        <end position="512"/>
    </location>
</feature>
<dbReference type="AlphaFoldDB" id="A0A182JTJ9"/>
<evidence type="ECO:0000313" key="6">
    <source>
        <dbReference type="Proteomes" id="UP000075881"/>
    </source>
</evidence>
<dbReference type="Proteomes" id="UP000075881">
    <property type="component" value="Unassembled WGS sequence"/>
</dbReference>
<dbReference type="GO" id="GO:0045944">
    <property type="term" value="P:positive regulation of transcription by RNA polymerase II"/>
    <property type="evidence" value="ECO:0007669"/>
    <property type="project" value="TreeGrafter"/>
</dbReference>
<reference evidence="6" key="1">
    <citation type="submission" date="2013-03" db="EMBL/GenBank/DDBJ databases">
        <title>The Genome Sequence of Anopheles christyi ACHKN1017.</title>
        <authorList>
            <consortium name="The Broad Institute Genomics Platform"/>
            <person name="Neafsey D.E."/>
            <person name="Besansky N."/>
            <person name="Walker B."/>
            <person name="Young S.K."/>
            <person name="Zeng Q."/>
            <person name="Gargeya S."/>
            <person name="Fitzgerald M."/>
            <person name="Haas B."/>
            <person name="Abouelleil A."/>
            <person name="Allen A.W."/>
            <person name="Alvarado L."/>
            <person name="Arachchi H.M."/>
            <person name="Berlin A.M."/>
            <person name="Chapman S.B."/>
            <person name="Gainer-Dewar J."/>
            <person name="Goldberg J."/>
            <person name="Griggs A."/>
            <person name="Gujja S."/>
            <person name="Hansen M."/>
            <person name="Howarth C."/>
            <person name="Imamovic A."/>
            <person name="Ireland A."/>
            <person name="Larimer J."/>
            <person name="McCowan C."/>
            <person name="Murphy C."/>
            <person name="Pearson M."/>
            <person name="Poon T.W."/>
            <person name="Priest M."/>
            <person name="Roberts A."/>
            <person name="Saif S."/>
            <person name="Shea T."/>
            <person name="Sisk P."/>
            <person name="Sykes S."/>
            <person name="Wortman J."/>
            <person name="Nusbaum C."/>
            <person name="Birren B."/>
        </authorList>
    </citation>
    <scope>NUCLEOTIDE SEQUENCE [LARGE SCALE GENOMIC DNA]</scope>
    <source>
        <strain evidence="6">ACHKN1017</strain>
    </source>
</reference>
<evidence type="ECO:0000256" key="2">
    <source>
        <dbReference type="ARBA" id="ARBA00022737"/>
    </source>
</evidence>
<keyword evidence="6" id="KW-1185">Reference proteome</keyword>
<proteinExistence type="predicted"/>
<evidence type="ECO:0000256" key="3">
    <source>
        <dbReference type="PROSITE-ProRule" id="PRU00221"/>
    </source>
</evidence>
<dbReference type="GO" id="GO:0005737">
    <property type="term" value="C:cytoplasm"/>
    <property type="evidence" value="ECO:0007669"/>
    <property type="project" value="TreeGrafter"/>
</dbReference>
<dbReference type="PROSITE" id="PS50082">
    <property type="entry name" value="WD_REPEATS_2"/>
    <property type="match status" value="1"/>
</dbReference>
<dbReference type="PANTHER" id="PTHR15574:SF39">
    <property type="entry name" value="DDB1- AND CUL4-ASSOCIATED FACTOR 6"/>
    <property type="match status" value="1"/>
</dbReference>
<dbReference type="Gene3D" id="2.130.10.10">
    <property type="entry name" value="YVTN repeat-like/Quinoprotein amine dehydrogenase"/>
    <property type="match status" value="2"/>
</dbReference>
<feature type="repeat" description="WD" evidence="3">
    <location>
        <begin position="48"/>
        <end position="78"/>
    </location>
</feature>
<evidence type="ECO:0000313" key="5">
    <source>
        <dbReference type="EnsemblMetazoa" id="ACHR001831-PA"/>
    </source>
</evidence>
<feature type="compositionally biased region" description="Low complexity" evidence="4">
    <location>
        <begin position="435"/>
        <end position="444"/>
    </location>
</feature>
<dbReference type="SMART" id="SM00320">
    <property type="entry name" value="WD40"/>
    <property type="match status" value="7"/>
</dbReference>
<protein>
    <recommendedName>
        <fullName evidence="7">WD repeat-containing protein 55 homolog</fullName>
    </recommendedName>
</protein>
<dbReference type="Pfam" id="PF00400">
    <property type="entry name" value="WD40"/>
    <property type="match status" value="2"/>
</dbReference>
<evidence type="ECO:0008006" key="7">
    <source>
        <dbReference type="Google" id="ProtNLM"/>
    </source>
</evidence>
<dbReference type="PANTHER" id="PTHR15574">
    <property type="entry name" value="WD REPEAT DOMAIN-CONTAINING FAMILY"/>
    <property type="match status" value="1"/>
</dbReference>
<dbReference type="SUPFAM" id="SSF50978">
    <property type="entry name" value="WD40 repeat-like"/>
    <property type="match status" value="1"/>
</dbReference>
<dbReference type="InterPro" id="IPR045151">
    <property type="entry name" value="DCAF8"/>
</dbReference>
<keyword evidence="1 3" id="KW-0853">WD repeat</keyword>
<accession>A0A182JTJ9</accession>
<name>A0A182JTJ9_9DIPT</name>
<dbReference type="InterPro" id="IPR036322">
    <property type="entry name" value="WD40_repeat_dom_sf"/>
</dbReference>
<feature type="region of interest" description="Disordered" evidence="4">
    <location>
        <begin position="659"/>
        <end position="682"/>
    </location>
</feature>
<feature type="compositionally biased region" description="Basic and acidic residues" evidence="4">
    <location>
        <begin position="448"/>
        <end position="458"/>
    </location>
</feature>
<organism evidence="5 6">
    <name type="scientific">Anopheles christyi</name>
    <dbReference type="NCBI Taxonomy" id="43041"/>
    <lineage>
        <taxon>Eukaryota</taxon>
        <taxon>Metazoa</taxon>
        <taxon>Ecdysozoa</taxon>
        <taxon>Arthropoda</taxon>
        <taxon>Hexapoda</taxon>
        <taxon>Insecta</taxon>
        <taxon>Pterygota</taxon>
        <taxon>Neoptera</taxon>
        <taxon>Endopterygota</taxon>
        <taxon>Diptera</taxon>
        <taxon>Nematocera</taxon>
        <taxon>Culicoidea</taxon>
        <taxon>Culicidae</taxon>
        <taxon>Anophelinae</taxon>
        <taxon>Anopheles</taxon>
    </lineage>
</organism>